<evidence type="ECO:0000313" key="3">
    <source>
        <dbReference type="Proteomes" id="UP000317763"/>
    </source>
</evidence>
<dbReference type="InterPro" id="IPR044922">
    <property type="entry name" value="DUF2063_N_sf"/>
</dbReference>
<dbReference type="InterPro" id="IPR018640">
    <property type="entry name" value="DUF2063"/>
</dbReference>
<proteinExistence type="predicted"/>
<accession>A0A554WZ54</accession>
<dbReference type="Gene3D" id="1.10.150.690">
    <property type="entry name" value="DUF2063"/>
    <property type="match status" value="1"/>
</dbReference>
<dbReference type="RefSeq" id="WP_043702274.1">
    <property type="nucleotide sequence ID" value="NZ_CP083911.1"/>
</dbReference>
<name>A0A554WZ54_9BURK</name>
<dbReference type="Pfam" id="PF09836">
    <property type="entry name" value="DUF2063"/>
    <property type="match status" value="1"/>
</dbReference>
<dbReference type="GO" id="GO:0003677">
    <property type="term" value="F:DNA binding"/>
    <property type="evidence" value="ECO:0007669"/>
    <property type="project" value="UniProtKB-KW"/>
</dbReference>
<dbReference type="Proteomes" id="UP000317763">
    <property type="component" value="Unassembled WGS sequence"/>
</dbReference>
<gene>
    <name evidence="2" type="ORF">Ttaiw_02493</name>
</gene>
<protein>
    <submittedName>
        <fullName evidence="2">Putative DNA-binding domain protein</fullName>
    </submittedName>
</protein>
<dbReference type="EMBL" id="VJOM01000045">
    <property type="protein sequence ID" value="TSE28853.1"/>
    <property type="molecule type" value="Genomic_DNA"/>
</dbReference>
<evidence type="ECO:0000313" key="2">
    <source>
        <dbReference type="EMBL" id="TSE28853.1"/>
    </source>
</evidence>
<reference evidence="2 3" key="1">
    <citation type="submission" date="2019-07" db="EMBL/GenBank/DDBJ databases">
        <title>Tepidimonas taiwanensis I1-1 draft genome.</title>
        <authorList>
            <person name="Da Costa M.S."/>
            <person name="Froufe H.J.C."/>
            <person name="Egas C."/>
            <person name="Albuquerque L."/>
        </authorList>
    </citation>
    <scope>NUCLEOTIDE SEQUENCE [LARGE SCALE GENOMIC DNA]</scope>
    <source>
        <strain evidence="2 3">I1-1</strain>
    </source>
</reference>
<dbReference type="STRING" id="307486.GCA_000807215_02570"/>
<organism evidence="2 3">
    <name type="scientific">Tepidimonas taiwanensis</name>
    <dbReference type="NCBI Taxonomy" id="307486"/>
    <lineage>
        <taxon>Bacteria</taxon>
        <taxon>Pseudomonadati</taxon>
        <taxon>Pseudomonadota</taxon>
        <taxon>Betaproteobacteria</taxon>
        <taxon>Burkholderiales</taxon>
        <taxon>Tepidimonas</taxon>
    </lineage>
</organism>
<evidence type="ECO:0000259" key="1">
    <source>
        <dbReference type="Pfam" id="PF09836"/>
    </source>
</evidence>
<keyword evidence="2" id="KW-0238">DNA-binding</keyword>
<sequence length="262" mass="27903">MLAWTHALLDPSVPPPPGLVAWNGSDVTPRFAVYRNNVVVSLIDALADTYPVVAQLVGEAFFRAMAREYVCAHPPTTPVLAHYGGDFAAFIEGFPPAAPVPYLADVARVEWANLQALHAPDAPVLTAAALQAALADPERLPALRLHLHPSLHALRLRHAAVSIWAAHHGHGALETIDPTRAECAVVVRTDLVVQVIPVDEAALAVLDDIAAGWPLGAVLERLTARAAPLDLGPWLGRLLQVHALSALSLTPTNTDSTEETRS</sequence>
<dbReference type="AlphaFoldDB" id="A0A554WZ54"/>
<comment type="caution">
    <text evidence="2">The sequence shown here is derived from an EMBL/GenBank/DDBJ whole genome shotgun (WGS) entry which is preliminary data.</text>
</comment>
<keyword evidence="3" id="KW-1185">Reference proteome</keyword>
<dbReference type="OrthoDB" id="4146344at2"/>
<feature type="domain" description="Putative DNA-binding" evidence="1">
    <location>
        <begin position="6"/>
        <end position="91"/>
    </location>
</feature>